<dbReference type="OMA" id="FFAAIEW"/>
<proteinExistence type="predicted"/>
<gene>
    <name evidence="2" type="ORF">KFE25_000747</name>
</gene>
<sequence>MALSSKLNTRAFFAATKSASRNATRVGFGPSKDVPGFAMGPAGAPAVIVVQEWWGVTEQVLDHAGRIATTGFRVLIPDLYKGKIGVDAEEAHHLMGTLDFPKAVGEICDAASFLKAEGAPKVGIVGFCMGGALALGGAAASKDIRCAVPFYGVNFELFTPEQLASKPVCAHFGEADAMAGFADPGAARKLEDMLRKAGNTQSSVTVHPKVGHAFMNDSPAPFASFDERQQKLGFPPYDERTAQAAWSTTLSFLTKHLIFGS</sequence>
<accession>A0A8J5XR03</accession>
<evidence type="ECO:0000313" key="2">
    <source>
        <dbReference type="EMBL" id="KAG8467431.1"/>
    </source>
</evidence>
<dbReference type="PANTHER" id="PTHR46623">
    <property type="entry name" value="CARBOXYMETHYLENEBUTENOLIDASE-RELATED"/>
    <property type="match status" value="1"/>
</dbReference>
<comment type="caution">
    <text evidence="2">The sequence shown here is derived from an EMBL/GenBank/DDBJ whole genome shotgun (WGS) entry which is preliminary data.</text>
</comment>
<dbReference type="SUPFAM" id="SSF53474">
    <property type="entry name" value="alpha/beta-Hydrolases"/>
    <property type="match status" value="1"/>
</dbReference>
<dbReference type="OrthoDB" id="17560at2759"/>
<reference evidence="2" key="1">
    <citation type="submission" date="2021-05" db="EMBL/GenBank/DDBJ databases">
        <title>The genome of the haptophyte Pavlova lutheri (Diacronema luteri, Pavlovales) - a model for lipid biosynthesis in eukaryotic algae.</title>
        <authorList>
            <person name="Hulatt C.J."/>
            <person name="Posewitz M.C."/>
        </authorList>
    </citation>
    <scope>NUCLEOTIDE SEQUENCE</scope>
    <source>
        <strain evidence="2">NIVA-4/92</strain>
    </source>
</reference>
<evidence type="ECO:0000259" key="1">
    <source>
        <dbReference type="Pfam" id="PF01738"/>
    </source>
</evidence>
<dbReference type="PANTHER" id="PTHR46623:SF6">
    <property type="entry name" value="ALPHA_BETA-HYDROLASES SUPERFAMILY PROTEIN"/>
    <property type="match status" value="1"/>
</dbReference>
<feature type="domain" description="Dienelactone hydrolase" evidence="1">
    <location>
        <begin position="36"/>
        <end position="256"/>
    </location>
</feature>
<evidence type="ECO:0000313" key="3">
    <source>
        <dbReference type="Proteomes" id="UP000751190"/>
    </source>
</evidence>
<protein>
    <recommendedName>
        <fullName evidence="1">Dienelactone hydrolase domain-containing protein</fullName>
    </recommendedName>
</protein>
<keyword evidence="3" id="KW-1185">Reference proteome</keyword>
<dbReference type="Pfam" id="PF01738">
    <property type="entry name" value="DLH"/>
    <property type="match status" value="1"/>
</dbReference>
<dbReference type="GO" id="GO:0016787">
    <property type="term" value="F:hydrolase activity"/>
    <property type="evidence" value="ECO:0007669"/>
    <property type="project" value="InterPro"/>
</dbReference>
<dbReference type="Gene3D" id="3.40.50.1820">
    <property type="entry name" value="alpha/beta hydrolase"/>
    <property type="match status" value="1"/>
</dbReference>
<dbReference type="Proteomes" id="UP000751190">
    <property type="component" value="Unassembled WGS sequence"/>
</dbReference>
<name>A0A8J5XR03_DIALT</name>
<dbReference type="InterPro" id="IPR051049">
    <property type="entry name" value="Dienelactone_hydrolase-like"/>
</dbReference>
<dbReference type="AlphaFoldDB" id="A0A8J5XR03"/>
<organism evidence="2 3">
    <name type="scientific">Diacronema lutheri</name>
    <name type="common">Unicellular marine alga</name>
    <name type="synonym">Monochrysis lutheri</name>
    <dbReference type="NCBI Taxonomy" id="2081491"/>
    <lineage>
        <taxon>Eukaryota</taxon>
        <taxon>Haptista</taxon>
        <taxon>Haptophyta</taxon>
        <taxon>Pavlovophyceae</taxon>
        <taxon>Pavlovales</taxon>
        <taxon>Pavlovaceae</taxon>
        <taxon>Diacronema</taxon>
    </lineage>
</organism>
<dbReference type="InterPro" id="IPR002925">
    <property type="entry name" value="Dienelactn_hydro"/>
</dbReference>
<dbReference type="EMBL" id="JAGTXO010000006">
    <property type="protein sequence ID" value="KAG8467431.1"/>
    <property type="molecule type" value="Genomic_DNA"/>
</dbReference>
<dbReference type="InterPro" id="IPR029058">
    <property type="entry name" value="AB_hydrolase_fold"/>
</dbReference>